<dbReference type="PROSITE" id="PS00653">
    <property type="entry name" value="GLYCOSYL_HYDROL_F1_2"/>
    <property type="match status" value="1"/>
</dbReference>
<proteinExistence type="inferred from homology"/>
<dbReference type="PROSITE" id="PS51318">
    <property type="entry name" value="TAT"/>
    <property type="match status" value="1"/>
</dbReference>
<dbReference type="AlphaFoldDB" id="A0A2W5R3A1"/>
<feature type="active site" description="Proton donor" evidence="9">
    <location>
        <position position="196"/>
    </location>
</feature>
<dbReference type="InterPro" id="IPR006311">
    <property type="entry name" value="TAT_signal"/>
</dbReference>
<feature type="binding site" evidence="10">
    <location>
        <begin position="434"/>
        <end position="435"/>
    </location>
    <ligand>
        <name>substrate</name>
    </ligand>
</feature>
<dbReference type="Proteomes" id="UP000248887">
    <property type="component" value="Unassembled WGS sequence"/>
</dbReference>
<sequence length="477" mass="52106">MLRRRDFLASAAAAAALPAMTRNVAAQTAATGAPRIPPGFVWGASTSAYQIEGAVKEGGRLPSIWDTFSHTPGRIADGTNGDIACDHYNRYAADVDLMAQMGFQAYRFSIAWPRVMPQGTGPVNAAGLDFYDRLVDKLLARGILPMACLYHWDLPQALQDRGGWHNRDIANWFTDYARATVSRLGDRVKPWAMLNEPSVHAIFGHGFGNHAPGLTGWESYVRAQHHQNLAQGTAITALRSVRSDLKLGTVFSLQPIFPSSSQPQDVAAAQRFDACWNTINLDPLFHGRYPAGFEQAFAPLMQANDMAAIRVPVDFLGVNYYGPSWIKHDPAAFLAQAGYGAVPDGTPRTLLGWPISAQGLTQVLVRLRDSYGNPTTFITENGACYEDPAPAGGVVNDPERTAYIRAHLDACASAIQQGCALNGYFVWSLLDNFEWAEGKRRRFGVTYVDFDTLARTPKASLLYLSQVMRAQAVPATP</sequence>
<protein>
    <recommendedName>
        <fullName evidence="3 12">Beta-glucosidase</fullName>
        <ecNumber evidence="3 12">3.2.1.21</ecNumber>
    </recommendedName>
</protein>
<evidence type="ECO:0000256" key="13">
    <source>
        <dbReference type="SAM" id="SignalP"/>
    </source>
</evidence>
<dbReference type="SUPFAM" id="SSF51445">
    <property type="entry name" value="(Trans)glycosidases"/>
    <property type="match status" value="1"/>
</dbReference>
<evidence type="ECO:0000256" key="11">
    <source>
        <dbReference type="PROSITE-ProRule" id="PRU10055"/>
    </source>
</evidence>
<dbReference type="NCBIfam" id="TIGR03356">
    <property type="entry name" value="BGL"/>
    <property type="match status" value="1"/>
</dbReference>
<keyword evidence="5" id="KW-0136">Cellulose degradation</keyword>
<evidence type="ECO:0000256" key="10">
    <source>
        <dbReference type="PIRSR" id="PIRSR617736-2"/>
    </source>
</evidence>
<evidence type="ECO:0000256" key="1">
    <source>
        <dbReference type="ARBA" id="ARBA00000448"/>
    </source>
</evidence>
<evidence type="ECO:0000256" key="12">
    <source>
        <dbReference type="RuleBase" id="RU361175"/>
    </source>
</evidence>
<feature type="binding site" evidence="10">
    <location>
        <position position="151"/>
    </location>
    <ligand>
        <name>substrate</name>
    </ligand>
</feature>
<evidence type="ECO:0000256" key="7">
    <source>
        <dbReference type="ARBA" id="ARBA00023295"/>
    </source>
</evidence>
<dbReference type="InterPro" id="IPR001360">
    <property type="entry name" value="Glyco_hydro_1"/>
</dbReference>
<dbReference type="InterPro" id="IPR033132">
    <property type="entry name" value="GH_1_N_CS"/>
</dbReference>
<keyword evidence="6" id="KW-0119">Carbohydrate metabolism</keyword>
<comment type="caution">
    <text evidence="14">The sequence shown here is derived from an EMBL/GenBank/DDBJ whole genome shotgun (WGS) entry which is preliminary data.</text>
</comment>
<dbReference type="GO" id="GO:0008422">
    <property type="term" value="F:beta-glucosidase activity"/>
    <property type="evidence" value="ECO:0007669"/>
    <property type="project" value="UniProtKB-EC"/>
</dbReference>
<feature type="active site" description="Nucleophile" evidence="9 11">
    <location>
        <position position="380"/>
    </location>
</feature>
<dbReference type="PRINTS" id="PR00131">
    <property type="entry name" value="GLHYDRLASE1"/>
</dbReference>
<evidence type="ECO:0000256" key="2">
    <source>
        <dbReference type="ARBA" id="ARBA00010838"/>
    </source>
</evidence>
<gene>
    <name evidence="14" type="ORF">DI549_08555</name>
</gene>
<dbReference type="Gene3D" id="3.20.20.80">
    <property type="entry name" value="Glycosidases"/>
    <property type="match status" value="1"/>
</dbReference>
<organism evidence="14 15">
    <name type="scientific">Ancylobacter novellus</name>
    <name type="common">Thiobacillus novellus</name>
    <dbReference type="NCBI Taxonomy" id="921"/>
    <lineage>
        <taxon>Bacteria</taxon>
        <taxon>Pseudomonadati</taxon>
        <taxon>Pseudomonadota</taxon>
        <taxon>Alphaproteobacteria</taxon>
        <taxon>Hyphomicrobiales</taxon>
        <taxon>Xanthobacteraceae</taxon>
        <taxon>Ancylobacter</taxon>
    </lineage>
</organism>
<dbReference type="EMBL" id="QFQD01000021">
    <property type="protein sequence ID" value="PZQ83264.1"/>
    <property type="molecule type" value="Genomic_DNA"/>
</dbReference>
<evidence type="ECO:0000256" key="8">
    <source>
        <dbReference type="ARBA" id="ARBA00023326"/>
    </source>
</evidence>
<dbReference type="PROSITE" id="PS00572">
    <property type="entry name" value="GLYCOSYL_HYDROL_F1_1"/>
    <property type="match status" value="1"/>
</dbReference>
<feature type="chain" id="PRO_5015979878" description="Beta-glucosidase" evidence="13">
    <location>
        <begin position="26"/>
        <end position="477"/>
    </location>
</feature>
<keyword evidence="13" id="KW-0732">Signal</keyword>
<evidence type="ECO:0000256" key="9">
    <source>
        <dbReference type="PIRSR" id="PIRSR617736-1"/>
    </source>
</evidence>
<evidence type="ECO:0000256" key="6">
    <source>
        <dbReference type="ARBA" id="ARBA00023277"/>
    </source>
</evidence>
<dbReference type="PANTHER" id="PTHR10353">
    <property type="entry name" value="GLYCOSYL HYDROLASE"/>
    <property type="match status" value="1"/>
</dbReference>
<feature type="binding site" evidence="10">
    <location>
        <position position="50"/>
    </location>
    <ligand>
        <name>substrate</name>
    </ligand>
</feature>
<evidence type="ECO:0000313" key="14">
    <source>
        <dbReference type="EMBL" id="PZQ83264.1"/>
    </source>
</evidence>
<dbReference type="InterPro" id="IPR017736">
    <property type="entry name" value="Glyco_hydro_1_beta-glucosidase"/>
</dbReference>
<accession>A0A2W5R3A1</accession>
<reference evidence="14 15" key="1">
    <citation type="submission" date="2017-08" db="EMBL/GenBank/DDBJ databases">
        <title>Infants hospitalized years apart are colonized by the same room-sourced microbial strains.</title>
        <authorList>
            <person name="Brooks B."/>
            <person name="Olm M.R."/>
            <person name="Firek B.A."/>
            <person name="Baker R."/>
            <person name="Thomas B.C."/>
            <person name="Morowitz M.J."/>
            <person name="Banfield J.F."/>
        </authorList>
    </citation>
    <scope>NUCLEOTIDE SEQUENCE [LARGE SCALE GENOMIC DNA]</scope>
    <source>
        <strain evidence="14">S2_005_001_R2_27</strain>
    </source>
</reference>
<dbReference type="GO" id="GO:0005829">
    <property type="term" value="C:cytosol"/>
    <property type="evidence" value="ECO:0007669"/>
    <property type="project" value="TreeGrafter"/>
</dbReference>
<name>A0A2W5R3A1_ANCNO</name>
<evidence type="ECO:0000256" key="3">
    <source>
        <dbReference type="ARBA" id="ARBA00012744"/>
    </source>
</evidence>
<feature type="binding site" evidence="10">
    <location>
        <position position="321"/>
    </location>
    <ligand>
        <name>substrate</name>
    </ligand>
</feature>
<dbReference type="InterPro" id="IPR018120">
    <property type="entry name" value="Glyco_hydro_1_AS"/>
</dbReference>
<evidence type="ECO:0000256" key="5">
    <source>
        <dbReference type="ARBA" id="ARBA00023001"/>
    </source>
</evidence>
<comment type="similarity">
    <text evidence="2 12">Belongs to the glycosyl hydrolase 1 family.</text>
</comment>
<keyword evidence="8" id="KW-0624">Polysaccharide degradation</keyword>
<comment type="catalytic activity">
    <reaction evidence="1 12">
        <text>Hydrolysis of terminal, non-reducing beta-D-glucosyl residues with release of beta-D-glucose.</text>
        <dbReference type="EC" id="3.2.1.21"/>
    </reaction>
</comment>
<dbReference type="Pfam" id="PF00232">
    <property type="entry name" value="Glyco_hydro_1"/>
    <property type="match status" value="1"/>
</dbReference>
<feature type="signal peptide" evidence="13">
    <location>
        <begin position="1"/>
        <end position="25"/>
    </location>
</feature>
<dbReference type="PANTHER" id="PTHR10353:SF36">
    <property type="entry name" value="LP05116P"/>
    <property type="match status" value="1"/>
</dbReference>
<keyword evidence="4 12" id="KW-0378">Hydrolase</keyword>
<evidence type="ECO:0000313" key="15">
    <source>
        <dbReference type="Proteomes" id="UP000248887"/>
    </source>
</evidence>
<dbReference type="FunFam" id="3.20.20.80:FF:000004">
    <property type="entry name" value="Beta-glucosidase 6-phospho-beta-glucosidase"/>
    <property type="match status" value="1"/>
</dbReference>
<dbReference type="EC" id="3.2.1.21" evidence="3 12"/>
<dbReference type="GO" id="GO:0030245">
    <property type="term" value="P:cellulose catabolic process"/>
    <property type="evidence" value="ECO:0007669"/>
    <property type="project" value="UniProtKB-KW"/>
</dbReference>
<feature type="binding site" evidence="10">
    <location>
        <position position="427"/>
    </location>
    <ligand>
        <name>substrate</name>
    </ligand>
</feature>
<evidence type="ECO:0000256" key="4">
    <source>
        <dbReference type="ARBA" id="ARBA00022801"/>
    </source>
</evidence>
<feature type="binding site" evidence="10">
    <location>
        <position position="195"/>
    </location>
    <ligand>
        <name>substrate</name>
    </ligand>
</feature>
<dbReference type="InterPro" id="IPR017853">
    <property type="entry name" value="GH"/>
</dbReference>
<keyword evidence="7 12" id="KW-0326">Glycosidase</keyword>